<organism evidence="1 2">
    <name type="scientific">Sphaerodactylus townsendi</name>
    <dbReference type="NCBI Taxonomy" id="933632"/>
    <lineage>
        <taxon>Eukaryota</taxon>
        <taxon>Metazoa</taxon>
        <taxon>Chordata</taxon>
        <taxon>Craniata</taxon>
        <taxon>Vertebrata</taxon>
        <taxon>Euteleostomi</taxon>
        <taxon>Lepidosauria</taxon>
        <taxon>Squamata</taxon>
        <taxon>Bifurcata</taxon>
        <taxon>Gekkota</taxon>
        <taxon>Sphaerodactylidae</taxon>
        <taxon>Sphaerodactylus</taxon>
    </lineage>
</organism>
<sequence length="100" mass="11304">MHLWFPLHGTSISFEFGSELHMCFLLFRTHCAAHQRSPVVSNSRQSAVQIIPSVQFVYFTAVANWVEFFIVLFSRTPRCLSLSVSASSDPIVSVCVCMYV</sequence>
<evidence type="ECO:0000313" key="2">
    <source>
        <dbReference type="Proteomes" id="UP000827872"/>
    </source>
</evidence>
<comment type="caution">
    <text evidence="1">The sequence shown here is derived from an EMBL/GenBank/DDBJ whole genome shotgun (WGS) entry which is preliminary data.</text>
</comment>
<keyword evidence="2" id="KW-1185">Reference proteome</keyword>
<proteinExistence type="predicted"/>
<name>A0ACB8G5V3_9SAUR</name>
<dbReference type="EMBL" id="CM037615">
    <property type="protein sequence ID" value="KAH8014931.1"/>
    <property type="molecule type" value="Genomic_DNA"/>
</dbReference>
<evidence type="ECO:0000313" key="1">
    <source>
        <dbReference type="EMBL" id="KAH8014931.1"/>
    </source>
</evidence>
<gene>
    <name evidence="1" type="ORF">K3G42_032558</name>
</gene>
<accession>A0ACB8G5V3</accession>
<reference evidence="1" key="1">
    <citation type="submission" date="2021-08" db="EMBL/GenBank/DDBJ databases">
        <title>The first chromosome-level gecko genome reveals the dynamic sex chromosomes of Neotropical dwarf geckos (Sphaerodactylidae: Sphaerodactylus).</title>
        <authorList>
            <person name="Pinto B.J."/>
            <person name="Keating S.E."/>
            <person name="Gamble T."/>
        </authorList>
    </citation>
    <scope>NUCLEOTIDE SEQUENCE</scope>
    <source>
        <strain evidence="1">TG3544</strain>
    </source>
</reference>
<dbReference type="Proteomes" id="UP000827872">
    <property type="component" value="Linkage Group LG02"/>
</dbReference>
<protein>
    <submittedName>
        <fullName evidence="1">Uncharacterized protein</fullName>
    </submittedName>
</protein>